<dbReference type="GO" id="GO:0004252">
    <property type="term" value="F:serine-type endopeptidase activity"/>
    <property type="evidence" value="ECO:0007669"/>
    <property type="project" value="InterPro"/>
</dbReference>
<dbReference type="Pfam" id="PF00023">
    <property type="entry name" value="Ank"/>
    <property type="match status" value="1"/>
</dbReference>
<evidence type="ECO:0000256" key="4">
    <source>
        <dbReference type="SAM" id="MobiDB-lite"/>
    </source>
</evidence>
<proteinExistence type="predicted"/>
<protein>
    <recommendedName>
        <fullName evidence="5">Peptidase S1 domain-containing protein</fullName>
    </recommendedName>
</protein>
<dbReference type="Pfam" id="PF00089">
    <property type="entry name" value="Trypsin"/>
    <property type="match status" value="1"/>
</dbReference>
<evidence type="ECO:0000256" key="3">
    <source>
        <dbReference type="PROSITE-ProRule" id="PRU00023"/>
    </source>
</evidence>
<dbReference type="InterPro" id="IPR043504">
    <property type="entry name" value="Peptidase_S1_PA_chymotrypsin"/>
</dbReference>
<feature type="compositionally biased region" description="Low complexity" evidence="4">
    <location>
        <begin position="143"/>
        <end position="153"/>
    </location>
</feature>
<dbReference type="InterPro" id="IPR001254">
    <property type="entry name" value="Trypsin_dom"/>
</dbReference>
<dbReference type="SMART" id="SM00248">
    <property type="entry name" value="ANK"/>
    <property type="match status" value="5"/>
</dbReference>
<dbReference type="PROSITE" id="PS50297">
    <property type="entry name" value="ANK_REP_REGION"/>
    <property type="match status" value="4"/>
</dbReference>
<keyword evidence="1" id="KW-0677">Repeat</keyword>
<feature type="repeat" description="ANK" evidence="3">
    <location>
        <begin position="307"/>
        <end position="342"/>
    </location>
</feature>
<dbReference type="SUPFAM" id="SSF50494">
    <property type="entry name" value="Trypsin-like serine proteases"/>
    <property type="match status" value="1"/>
</dbReference>
<feature type="compositionally biased region" description="Pro residues" evidence="4">
    <location>
        <begin position="130"/>
        <end position="142"/>
    </location>
</feature>
<dbReference type="AlphaFoldDB" id="A0A8S1IKB1"/>
<dbReference type="InterPro" id="IPR002110">
    <property type="entry name" value="Ankyrin_rpt"/>
</dbReference>
<organism evidence="6 7">
    <name type="scientific">Ostreobium quekettii</name>
    <dbReference type="NCBI Taxonomy" id="121088"/>
    <lineage>
        <taxon>Eukaryota</taxon>
        <taxon>Viridiplantae</taxon>
        <taxon>Chlorophyta</taxon>
        <taxon>core chlorophytes</taxon>
        <taxon>Ulvophyceae</taxon>
        <taxon>TCBD clade</taxon>
        <taxon>Bryopsidales</taxon>
        <taxon>Ostreobineae</taxon>
        <taxon>Ostreobiaceae</taxon>
        <taxon>Ostreobium</taxon>
    </lineage>
</organism>
<gene>
    <name evidence="6" type="ORF">OSTQU699_LOCUS289</name>
</gene>
<dbReference type="Gene3D" id="2.40.10.10">
    <property type="entry name" value="Trypsin-like serine proteases"/>
    <property type="match status" value="1"/>
</dbReference>
<dbReference type="PANTHER" id="PTHR24193">
    <property type="entry name" value="ANKYRIN REPEAT PROTEIN"/>
    <property type="match status" value="1"/>
</dbReference>
<evidence type="ECO:0000313" key="6">
    <source>
        <dbReference type="EMBL" id="CAD7694928.1"/>
    </source>
</evidence>
<dbReference type="Proteomes" id="UP000708148">
    <property type="component" value="Unassembled WGS sequence"/>
</dbReference>
<dbReference type="OrthoDB" id="674805at2759"/>
<comment type="caution">
    <text evidence="6">The sequence shown here is derived from an EMBL/GenBank/DDBJ whole genome shotgun (WGS) entry which is preliminary data.</text>
</comment>
<evidence type="ECO:0000259" key="5">
    <source>
        <dbReference type="Pfam" id="PF00089"/>
    </source>
</evidence>
<feature type="repeat" description="ANK" evidence="3">
    <location>
        <begin position="343"/>
        <end position="375"/>
    </location>
</feature>
<evidence type="ECO:0000256" key="1">
    <source>
        <dbReference type="ARBA" id="ARBA00022737"/>
    </source>
</evidence>
<dbReference type="GO" id="GO:0005634">
    <property type="term" value="C:nucleus"/>
    <property type="evidence" value="ECO:0007669"/>
    <property type="project" value="TreeGrafter"/>
</dbReference>
<dbReference type="Pfam" id="PF12796">
    <property type="entry name" value="Ank_2"/>
    <property type="match status" value="1"/>
</dbReference>
<feature type="compositionally biased region" description="Low complexity" evidence="4">
    <location>
        <begin position="168"/>
        <end position="178"/>
    </location>
</feature>
<evidence type="ECO:0000256" key="2">
    <source>
        <dbReference type="ARBA" id="ARBA00023043"/>
    </source>
</evidence>
<sequence length="418" mass="43571">MQSCMTHLCPFACSFEHFLIPLIPLYSNIKLYLCIHLYLKSMCWSSLLSHSASSGDSGSPALEAFAPSNSISAGRPALDIAVGITSFGGSVSCPDNMLPSVFTRLSSYRQWIDGVIQGSSSAVAESDSISPPPSEPPTPSSPPSTAEVPSAASFAAEPDSIPPLRFEPPTASSPPSTAEVPFALTPVPAQSSAAPPSPQPNPQNILWETARDGDEEMAKMALEAGADAEFEYSLFGNSSEVVATPLYVASRNGHVNVVKVLLAAKANPDHGTNKRSTPLMAAAEHGHFLVVQALIKAGADPKKKRANGDTALHFAAAQLGNSSERIVDALLDAGAVLDARGGDGQTPLMWAAYFGNLGMVEQLIKEGADSSIKDDHGATALESVCGCQFFEGSTGDIACPKGGCDLPSTAEEIRSLLS</sequence>
<dbReference type="EMBL" id="CAJHUC010000283">
    <property type="protein sequence ID" value="CAD7694928.1"/>
    <property type="molecule type" value="Genomic_DNA"/>
</dbReference>
<feature type="region of interest" description="Disordered" evidence="4">
    <location>
        <begin position="122"/>
        <end position="181"/>
    </location>
</feature>
<name>A0A8S1IKB1_9CHLO</name>
<dbReference type="InterPro" id="IPR009003">
    <property type="entry name" value="Peptidase_S1_PA"/>
</dbReference>
<reference evidence="6" key="1">
    <citation type="submission" date="2020-12" db="EMBL/GenBank/DDBJ databases">
        <authorList>
            <person name="Iha C."/>
        </authorList>
    </citation>
    <scope>NUCLEOTIDE SEQUENCE</scope>
</reference>
<feature type="domain" description="Peptidase S1" evidence="5">
    <location>
        <begin position="44"/>
        <end position="112"/>
    </location>
</feature>
<accession>A0A8S1IKB1</accession>
<dbReference type="InterPro" id="IPR050663">
    <property type="entry name" value="Ankyrin-SOCS_Box"/>
</dbReference>
<keyword evidence="2 3" id="KW-0040">ANK repeat</keyword>
<dbReference type="SUPFAM" id="SSF48403">
    <property type="entry name" value="Ankyrin repeat"/>
    <property type="match status" value="1"/>
</dbReference>
<feature type="repeat" description="ANK" evidence="3">
    <location>
        <begin position="274"/>
        <end position="306"/>
    </location>
</feature>
<dbReference type="GO" id="GO:0000976">
    <property type="term" value="F:transcription cis-regulatory region binding"/>
    <property type="evidence" value="ECO:0007669"/>
    <property type="project" value="TreeGrafter"/>
</dbReference>
<dbReference type="Gene3D" id="1.25.40.20">
    <property type="entry name" value="Ankyrin repeat-containing domain"/>
    <property type="match status" value="2"/>
</dbReference>
<keyword evidence="7" id="KW-1185">Reference proteome</keyword>
<dbReference type="InterPro" id="IPR036770">
    <property type="entry name" value="Ankyrin_rpt-contain_sf"/>
</dbReference>
<dbReference type="PROSITE" id="PS50088">
    <property type="entry name" value="ANK_REPEAT"/>
    <property type="match status" value="4"/>
</dbReference>
<evidence type="ECO:0000313" key="7">
    <source>
        <dbReference type="Proteomes" id="UP000708148"/>
    </source>
</evidence>
<dbReference type="PANTHER" id="PTHR24193:SF121">
    <property type="entry name" value="ADA2A-CONTAINING COMPLEX COMPONENT 3, ISOFORM D"/>
    <property type="match status" value="1"/>
</dbReference>
<dbReference type="GO" id="GO:0045944">
    <property type="term" value="P:positive regulation of transcription by RNA polymerase II"/>
    <property type="evidence" value="ECO:0007669"/>
    <property type="project" value="TreeGrafter"/>
</dbReference>
<feature type="repeat" description="ANK" evidence="3">
    <location>
        <begin position="244"/>
        <end position="273"/>
    </location>
</feature>
<dbReference type="GO" id="GO:0006508">
    <property type="term" value="P:proteolysis"/>
    <property type="evidence" value="ECO:0007669"/>
    <property type="project" value="InterPro"/>
</dbReference>